<dbReference type="Proteomes" id="UP000095287">
    <property type="component" value="Unplaced"/>
</dbReference>
<feature type="compositionally biased region" description="Basic and acidic residues" evidence="1">
    <location>
        <begin position="56"/>
        <end position="66"/>
    </location>
</feature>
<evidence type="ECO:0000313" key="3">
    <source>
        <dbReference type="WBParaSite" id="L893_g30976.t1"/>
    </source>
</evidence>
<keyword evidence="2" id="KW-1185">Reference proteome</keyword>
<feature type="region of interest" description="Disordered" evidence="1">
    <location>
        <begin position="44"/>
        <end position="66"/>
    </location>
</feature>
<protein>
    <submittedName>
        <fullName evidence="3">Uncharacterized protein</fullName>
    </submittedName>
</protein>
<sequence>MQSYLWQSESEHSDIIIPRLTCNSIVPIGHIKPSALETARVSIADGGSQKSARGTSFDRRSNYEAK</sequence>
<organism evidence="2 3">
    <name type="scientific">Steinernema glaseri</name>
    <dbReference type="NCBI Taxonomy" id="37863"/>
    <lineage>
        <taxon>Eukaryota</taxon>
        <taxon>Metazoa</taxon>
        <taxon>Ecdysozoa</taxon>
        <taxon>Nematoda</taxon>
        <taxon>Chromadorea</taxon>
        <taxon>Rhabditida</taxon>
        <taxon>Tylenchina</taxon>
        <taxon>Panagrolaimomorpha</taxon>
        <taxon>Strongyloidoidea</taxon>
        <taxon>Steinernematidae</taxon>
        <taxon>Steinernema</taxon>
    </lineage>
</organism>
<name>A0A1I7ZYB6_9BILA</name>
<accession>A0A1I7ZYB6</accession>
<dbReference type="WBParaSite" id="L893_g30976.t1">
    <property type="protein sequence ID" value="L893_g30976.t1"/>
    <property type="gene ID" value="L893_g30976"/>
</dbReference>
<reference evidence="3" key="1">
    <citation type="submission" date="2016-11" db="UniProtKB">
        <authorList>
            <consortium name="WormBaseParasite"/>
        </authorList>
    </citation>
    <scope>IDENTIFICATION</scope>
</reference>
<evidence type="ECO:0000256" key="1">
    <source>
        <dbReference type="SAM" id="MobiDB-lite"/>
    </source>
</evidence>
<dbReference type="AlphaFoldDB" id="A0A1I7ZYB6"/>
<proteinExistence type="predicted"/>
<evidence type="ECO:0000313" key="2">
    <source>
        <dbReference type="Proteomes" id="UP000095287"/>
    </source>
</evidence>